<sequence length="72" mass="7966">MITLQPVGAASAPRQRCRKVPSRQFTAAQTGGPTTPKLTFHQIDTQRNPSLSAECRAHTGDTIREYSLKRND</sequence>
<dbReference type="EMBL" id="JAULUE010002051">
    <property type="protein sequence ID" value="KAK5901662.1"/>
    <property type="molecule type" value="Genomic_DNA"/>
</dbReference>
<reference evidence="2 3" key="1">
    <citation type="journal article" date="2023" name="Mol. Biol. Evol.">
        <title>Genomics of Secondarily Temperate Adaptation in the Only Non-Antarctic Icefish.</title>
        <authorList>
            <person name="Rivera-Colon A.G."/>
            <person name="Rayamajhi N."/>
            <person name="Minhas B.F."/>
            <person name="Madrigal G."/>
            <person name="Bilyk K.T."/>
            <person name="Yoon V."/>
            <person name="Hune M."/>
            <person name="Gregory S."/>
            <person name="Cheng C.H.C."/>
            <person name="Catchen J.M."/>
        </authorList>
    </citation>
    <scope>NUCLEOTIDE SEQUENCE [LARGE SCALE GENOMIC DNA]</scope>
    <source>
        <strain evidence="2">JC2023a</strain>
    </source>
</reference>
<keyword evidence="3" id="KW-1185">Reference proteome</keyword>
<evidence type="ECO:0000256" key="1">
    <source>
        <dbReference type="SAM" id="MobiDB-lite"/>
    </source>
</evidence>
<name>A0AAN8CDF6_9TELE</name>
<dbReference type="AlphaFoldDB" id="A0AAN8CDF6"/>
<organism evidence="2 3">
    <name type="scientific">Champsocephalus esox</name>
    <name type="common">pike icefish</name>
    <dbReference type="NCBI Taxonomy" id="159716"/>
    <lineage>
        <taxon>Eukaryota</taxon>
        <taxon>Metazoa</taxon>
        <taxon>Chordata</taxon>
        <taxon>Craniata</taxon>
        <taxon>Vertebrata</taxon>
        <taxon>Euteleostomi</taxon>
        <taxon>Actinopterygii</taxon>
        <taxon>Neopterygii</taxon>
        <taxon>Teleostei</taxon>
        <taxon>Neoteleostei</taxon>
        <taxon>Acanthomorphata</taxon>
        <taxon>Eupercaria</taxon>
        <taxon>Perciformes</taxon>
        <taxon>Notothenioidei</taxon>
        <taxon>Channichthyidae</taxon>
        <taxon>Champsocephalus</taxon>
    </lineage>
</organism>
<evidence type="ECO:0000313" key="3">
    <source>
        <dbReference type="Proteomes" id="UP001335648"/>
    </source>
</evidence>
<evidence type="ECO:0000313" key="2">
    <source>
        <dbReference type="EMBL" id="KAK5901662.1"/>
    </source>
</evidence>
<gene>
    <name evidence="2" type="ORF">CesoFtcFv8_007003</name>
</gene>
<proteinExistence type="predicted"/>
<comment type="caution">
    <text evidence="2">The sequence shown here is derived from an EMBL/GenBank/DDBJ whole genome shotgun (WGS) entry which is preliminary data.</text>
</comment>
<dbReference type="Proteomes" id="UP001335648">
    <property type="component" value="Unassembled WGS sequence"/>
</dbReference>
<feature type="compositionally biased region" description="Polar residues" evidence="1">
    <location>
        <begin position="23"/>
        <end position="41"/>
    </location>
</feature>
<protein>
    <submittedName>
        <fullName evidence="2">Uncharacterized protein</fullName>
    </submittedName>
</protein>
<feature type="region of interest" description="Disordered" evidence="1">
    <location>
        <begin position="1"/>
        <end position="41"/>
    </location>
</feature>
<accession>A0AAN8CDF6</accession>